<feature type="domain" description="SnoaL-like" evidence="1">
    <location>
        <begin position="13"/>
        <end position="117"/>
    </location>
</feature>
<sequence>MSTTTPRAVIEHLLSLTATGPTEKMADLFTEDATFEAPTAPPGAPAHEVGRETFRAHLAAGAQIQEFTGIDQVTIHETADPEVVITEYRLHGRVLTTDTRFAADIVMITRVRDGLITWIRTYSHEKAQPAAA</sequence>
<dbReference type="SUPFAM" id="SSF54427">
    <property type="entry name" value="NTF2-like"/>
    <property type="match status" value="1"/>
</dbReference>
<proteinExistence type="predicted"/>
<dbReference type="Pfam" id="PF12680">
    <property type="entry name" value="SnoaL_2"/>
    <property type="match status" value="1"/>
</dbReference>
<dbReference type="InterPro" id="IPR032710">
    <property type="entry name" value="NTF2-like_dom_sf"/>
</dbReference>
<evidence type="ECO:0000313" key="2">
    <source>
        <dbReference type="EMBL" id="GAA4636292.1"/>
    </source>
</evidence>
<dbReference type="Proteomes" id="UP001501442">
    <property type="component" value="Unassembled WGS sequence"/>
</dbReference>
<comment type="caution">
    <text evidence="2">The sequence shown here is derived from an EMBL/GenBank/DDBJ whole genome shotgun (WGS) entry which is preliminary data.</text>
</comment>
<accession>A0ABP8UR35</accession>
<organism evidence="2 3">
    <name type="scientific">Actinoallomurus vinaceus</name>
    <dbReference type="NCBI Taxonomy" id="1080074"/>
    <lineage>
        <taxon>Bacteria</taxon>
        <taxon>Bacillati</taxon>
        <taxon>Actinomycetota</taxon>
        <taxon>Actinomycetes</taxon>
        <taxon>Streptosporangiales</taxon>
        <taxon>Thermomonosporaceae</taxon>
        <taxon>Actinoallomurus</taxon>
    </lineage>
</organism>
<dbReference type="EMBL" id="BAABHK010000017">
    <property type="protein sequence ID" value="GAA4636292.1"/>
    <property type="molecule type" value="Genomic_DNA"/>
</dbReference>
<gene>
    <name evidence="2" type="ORF">GCM10023196_085470</name>
</gene>
<keyword evidence="3" id="KW-1185">Reference proteome</keyword>
<dbReference type="InterPro" id="IPR037401">
    <property type="entry name" value="SnoaL-like"/>
</dbReference>
<evidence type="ECO:0000259" key="1">
    <source>
        <dbReference type="Pfam" id="PF12680"/>
    </source>
</evidence>
<reference evidence="3" key="1">
    <citation type="journal article" date="2019" name="Int. J. Syst. Evol. Microbiol.">
        <title>The Global Catalogue of Microorganisms (GCM) 10K type strain sequencing project: providing services to taxonomists for standard genome sequencing and annotation.</title>
        <authorList>
            <consortium name="The Broad Institute Genomics Platform"/>
            <consortium name="The Broad Institute Genome Sequencing Center for Infectious Disease"/>
            <person name="Wu L."/>
            <person name="Ma J."/>
        </authorList>
    </citation>
    <scope>NUCLEOTIDE SEQUENCE [LARGE SCALE GENOMIC DNA]</scope>
    <source>
        <strain evidence="3">JCM 17939</strain>
    </source>
</reference>
<name>A0ABP8UR35_9ACTN</name>
<evidence type="ECO:0000313" key="3">
    <source>
        <dbReference type="Proteomes" id="UP001501442"/>
    </source>
</evidence>
<protein>
    <recommendedName>
        <fullName evidence="1">SnoaL-like domain-containing protein</fullName>
    </recommendedName>
</protein>
<dbReference type="Gene3D" id="3.10.450.50">
    <property type="match status" value="1"/>
</dbReference>
<dbReference type="RefSeq" id="WP_345439277.1">
    <property type="nucleotide sequence ID" value="NZ_BAABHK010000017.1"/>
</dbReference>